<dbReference type="Proteomes" id="UP000537260">
    <property type="component" value="Unassembled WGS sequence"/>
</dbReference>
<comment type="caution">
    <text evidence="2">The sequence shown here is derived from an EMBL/GenBank/DDBJ whole genome shotgun (WGS) entry which is preliminary data.</text>
</comment>
<dbReference type="PROSITE" id="PS51257">
    <property type="entry name" value="PROKAR_LIPOPROTEIN"/>
    <property type="match status" value="1"/>
</dbReference>
<accession>A0A7Z0EFG5</accession>
<protein>
    <submittedName>
        <fullName evidence="2">Uncharacterized protein</fullName>
    </submittedName>
</protein>
<keyword evidence="1" id="KW-0812">Transmembrane</keyword>
<dbReference type="RefSeq" id="WP_179579349.1">
    <property type="nucleotide sequence ID" value="NZ_JACCFM010000001.1"/>
</dbReference>
<evidence type="ECO:0000256" key="1">
    <source>
        <dbReference type="SAM" id="Phobius"/>
    </source>
</evidence>
<reference evidence="2 3" key="1">
    <citation type="submission" date="2020-07" db="EMBL/GenBank/DDBJ databases">
        <title>Sequencing the genomes of 1000 actinobacteria strains.</title>
        <authorList>
            <person name="Klenk H.-P."/>
        </authorList>
    </citation>
    <scope>NUCLEOTIDE SEQUENCE [LARGE SCALE GENOMIC DNA]</scope>
    <source>
        <strain evidence="2 3">LI1</strain>
    </source>
</reference>
<keyword evidence="1" id="KW-0472">Membrane</keyword>
<organism evidence="2 3">
    <name type="scientific">Glaciibacter psychrotolerans</name>
    <dbReference type="NCBI Taxonomy" id="670054"/>
    <lineage>
        <taxon>Bacteria</taxon>
        <taxon>Bacillati</taxon>
        <taxon>Actinomycetota</taxon>
        <taxon>Actinomycetes</taxon>
        <taxon>Micrococcales</taxon>
        <taxon>Microbacteriaceae</taxon>
        <taxon>Glaciibacter</taxon>
    </lineage>
</organism>
<keyword evidence="1" id="KW-1133">Transmembrane helix</keyword>
<name>A0A7Z0EFG5_9MICO</name>
<evidence type="ECO:0000313" key="2">
    <source>
        <dbReference type="EMBL" id="NYJ20703.1"/>
    </source>
</evidence>
<feature type="transmembrane region" description="Helical" evidence="1">
    <location>
        <begin position="423"/>
        <end position="444"/>
    </location>
</feature>
<sequence>MGHDRASKILGALSLTAIGIAASCGMVAESAAAGALPASSCVTDCTATFTSTFGEAAFTLPDGVSSLTATIAGYAGAPASIDQWDDPTSVGGPGGQTTIDLGPAYAGQTVRFSAGSLPSEGSYLQASDDTLLAVAGGGGGGGFATYFSFPDQILATYPGGSGGSPSAPGIAPGTDATAFGTHAANGRGATSGGGLGGVGTANGHPGAPEMSLTAPTALLAAGGDHSPFTSPLLNRYWSGHGGSGYTGGGSGAVQTGVDNGDVAIDLVAPGGGGSGYLAPTLTATAGAPHTGAGFVTFTWSYTPSVTIPTADVHPGGTVPVTAHGLPPLTPFTVEFDGTVVGSGVTDAAGNASLSFTIPTGRAPGTYPVQLVLSGTTVAWSTEIVVTAAAVVVPPVVTVPETGTPPASVPAGTVGSLAETGSTVLGWAVPAAVVLLVGGAATFFVGRRRRSKR</sequence>
<evidence type="ECO:0000313" key="3">
    <source>
        <dbReference type="Proteomes" id="UP000537260"/>
    </source>
</evidence>
<dbReference type="EMBL" id="JACCFM010000001">
    <property type="protein sequence ID" value="NYJ20703.1"/>
    <property type="molecule type" value="Genomic_DNA"/>
</dbReference>
<dbReference type="AlphaFoldDB" id="A0A7Z0EFG5"/>
<proteinExistence type="predicted"/>
<keyword evidence="3" id="KW-1185">Reference proteome</keyword>
<gene>
    <name evidence="2" type="ORF">HNR05_002494</name>
</gene>